<dbReference type="GO" id="GO:0005886">
    <property type="term" value="C:plasma membrane"/>
    <property type="evidence" value="ECO:0007669"/>
    <property type="project" value="TreeGrafter"/>
</dbReference>
<reference evidence="6 7" key="1">
    <citation type="submission" date="2018-07" db="EMBL/GenBank/DDBJ databases">
        <title>Freshwater and sediment microbial communities from various areas in North America, analyzing microbe dynamics in response to fracking.</title>
        <authorList>
            <person name="Lamendella R."/>
        </authorList>
    </citation>
    <scope>NUCLEOTIDE SEQUENCE [LARGE SCALE GENOMIC DNA]</scope>
    <source>
        <strain evidence="6 7">160A</strain>
    </source>
</reference>
<feature type="transmembrane region" description="Helical" evidence="5">
    <location>
        <begin position="243"/>
        <end position="260"/>
    </location>
</feature>
<dbReference type="EMBL" id="QPIZ01000019">
    <property type="protein sequence ID" value="RCW31090.1"/>
    <property type="molecule type" value="Genomic_DNA"/>
</dbReference>
<keyword evidence="4 5" id="KW-0472">Membrane</keyword>
<dbReference type="PANTHER" id="PTHR23501:SF5">
    <property type="entry name" value="TRANSPORT PROTEIN"/>
    <property type="match status" value="1"/>
</dbReference>
<dbReference type="Proteomes" id="UP000252733">
    <property type="component" value="Unassembled WGS sequence"/>
</dbReference>
<accession>A0A2T0XPW2</accession>
<dbReference type="InterPro" id="IPR036259">
    <property type="entry name" value="MFS_trans_sf"/>
</dbReference>
<feature type="transmembrane region" description="Helical" evidence="5">
    <location>
        <begin position="146"/>
        <end position="171"/>
    </location>
</feature>
<evidence type="ECO:0000256" key="5">
    <source>
        <dbReference type="SAM" id="Phobius"/>
    </source>
</evidence>
<feature type="transmembrane region" description="Helical" evidence="5">
    <location>
        <begin position="89"/>
        <end position="105"/>
    </location>
</feature>
<evidence type="ECO:0000256" key="3">
    <source>
        <dbReference type="ARBA" id="ARBA00022989"/>
    </source>
</evidence>
<feature type="transmembrane region" description="Helical" evidence="5">
    <location>
        <begin position="350"/>
        <end position="367"/>
    </location>
</feature>
<feature type="transmembrane region" description="Helical" evidence="5">
    <location>
        <begin position="177"/>
        <end position="197"/>
    </location>
</feature>
<organism evidence="6 7">
    <name type="scientific">Marinilabilia salmonicolor</name>
    <dbReference type="NCBI Taxonomy" id="989"/>
    <lineage>
        <taxon>Bacteria</taxon>
        <taxon>Pseudomonadati</taxon>
        <taxon>Bacteroidota</taxon>
        <taxon>Bacteroidia</taxon>
        <taxon>Marinilabiliales</taxon>
        <taxon>Marinilabiliaceae</taxon>
        <taxon>Marinilabilia</taxon>
    </lineage>
</organism>
<keyword evidence="7" id="KW-1185">Reference proteome</keyword>
<feature type="transmembrane region" description="Helical" evidence="5">
    <location>
        <begin position="111"/>
        <end position="134"/>
    </location>
</feature>
<dbReference type="AlphaFoldDB" id="A0A2T0XPW2"/>
<evidence type="ECO:0008006" key="8">
    <source>
        <dbReference type="Google" id="ProtNLM"/>
    </source>
</evidence>
<evidence type="ECO:0000256" key="4">
    <source>
        <dbReference type="ARBA" id="ARBA00023136"/>
    </source>
</evidence>
<gene>
    <name evidence="6" type="ORF">DFO77_11956</name>
</gene>
<protein>
    <recommendedName>
        <fullName evidence="8">MFS transporter</fullName>
    </recommendedName>
</protein>
<name>A0A2T0XPW2_9BACT</name>
<keyword evidence="2 5" id="KW-0812">Transmembrane</keyword>
<dbReference type="RefSeq" id="WP_106152357.1">
    <property type="nucleotide sequence ID" value="NZ_PVTS01000004.1"/>
</dbReference>
<evidence type="ECO:0000313" key="7">
    <source>
        <dbReference type="Proteomes" id="UP000252733"/>
    </source>
</evidence>
<evidence type="ECO:0000313" key="6">
    <source>
        <dbReference type="EMBL" id="RCW31090.1"/>
    </source>
</evidence>
<dbReference type="GO" id="GO:0022857">
    <property type="term" value="F:transmembrane transporter activity"/>
    <property type="evidence" value="ECO:0007669"/>
    <property type="project" value="TreeGrafter"/>
</dbReference>
<dbReference type="PANTHER" id="PTHR23501">
    <property type="entry name" value="MAJOR FACILITATOR SUPERFAMILY"/>
    <property type="match status" value="1"/>
</dbReference>
<evidence type="ECO:0000256" key="2">
    <source>
        <dbReference type="ARBA" id="ARBA00022692"/>
    </source>
</evidence>
<sequence>MSWDNRPFKIHDIYDFVPEKIKPWILVIFVLIYQLSGGVYLAAVSDMTGSLGLRQEDILMAGYASLVGLSLTFVVMFRLKFAYTIKSSLLMTAGALILCNLIVIFTDSVPILVGVSFIAGFFRMWGTFACNTTIQLWITPKRDMAVWFVYIYLLVQGSIQLSGIATLYTAFLSTWEYMHWVIIALLLMVVLVTQGIFKRFVFMKKLPLYGIDWTGWILWATTIMAFIFVLNYGEHYDWFDSDYIRAGLALGVISLILNLWRASFIRHPLIELRTWTIKNVWLTFLLYILVDILLSPVHLFEHIYTEAILGYDALHLASLNWIVLAGTFVGAIFAYRVFAIRKWRYKTMTIIGFMLIAGYLMMMYFTIDFDLPKKMLVIPLLLRAAGYVIIAITFITALSGISFQIFPQTITIQAFVSASLGALLGSTLLHHLFNITAKKNFMLLSTNLDSVNQRVHQIGQGELFGVLQKQAIMVSMKELYGWLVILSLLSLMVFLFKASSLRPKALHPKFKSIRKSIKHQLKMDRLQN</sequence>
<feature type="transmembrane region" description="Helical" evidence="5">
    <location>
        <begin position="414"/>
        <end position="433"/>
    </location>
</feature>
<dbReference type="OrthoDB" id="1404010at2"/>
<feature type="transmembrane region" description="Helical" evidence="5">
    <location>
        <begin position="21"/>
        <end position="43"/>
    </location>
</feature>
<feature type="transmembrane region" description="Helical" evidence="5">
    <location>
        <begin position="387"/>
        <end position="407"/>
    </location>
</feature>
<feature type="transmembrane region" description="Helical" evidence="5">
    <location>
        <begin position="58"/>
        <end position="77"/>
    </location>
</feature>
<comment type="subcellular location">
    <subcellularLocation>
        <location evidence="1">Membrane</location>
        <topology evidence="1">Multi-pass membrane protein</topology>
    </subcellularLocation>
</comment>
<keyword evidence="3 5" id="KW-1133">Transmembrane helix</keyword>
<feature type="transmembrane region" description="Helical" evidence="5">
    <location>
        <begin position="209"/>
        <end position="231"/>
    </location>
</feature>
<feature type="transmembrane region" description="Helical" evidence="5">
    <location>
        <begin position="319"/>
        <end position="338"/>
    </location>
</feature>
<dbReference type="SUPFAM" id="SSF103473">
    <property type="entry name" value="MFS general substrate transporter"/>
    <property type="match status" value="1"/>
</dbReference>
<comment type="caution">
    <text evidence="6">The sequence shown here is derived from an EMBL/GenBank/DDBJ whole genome shotgun (WGS) entry which is preliminary data.</text>
</comment>
<feature type="transmembrane region" description="Helical" evidence="5">
    <location>
        <begin position="280"/>
        <end position="299"/>
    </location>
</feature>
<evidence type="ECO:0000256" key="1">
    <source>
        <dbReference type="ARBA" id="ARBA00004141"/>
    </source>
</evidence>
<proteinExistence type="predicted"/>
<feature type="transmembrane region" description="Helical" evidence="5">
    <location>
        <begin position="479"/>
        <end position="496"/>
    </location>
</feature>